<dbReference type="Pfam" id="PF14310">
    <property type="entry name" value="Fn3-like"/>
    <property type="match status" value="1"/>
</dbReference>
<dbReference type="InterPro" id="IPR016197">
    <property type="entry name" value="Chromo-like_dom_sf"/>
</dbReference>
<evidence type="ECO:0000259" key="1">
    <source>
        <dbReference type="PROSITE" id="PS50013"/>
    </source>
</evidence>
<evidence type="ECO:0000313" key="3">
    <source>
        <dbReference type="Proteomes" id="UP000476176"/>
    </source>
</evidence>
<feature type="domain" description="Chromo" evidence="1">
    <location>
        <begin position="94"/>
        <end position="160"/>
    </location>
</feature>
<dbReference type="Gene3D" id="2.60.40.10">
    <property type="entry name" value="Immunoglobulins"/>
    <property type="match status" value="1"/>
</dbReference>
<dbReference type="AlphaFoldDB" id="A0A6G0PSA8"/>
<dbReference type="InterPro" id="IPR000953">
    <property type="entry name" value="Chromo/chromo_shadow_dom"/>
</dbReference>
<reference evidence="2 3" key="1">
    <citation type="submission" date="2018-09" db="EMBL/GenBank/DDBJ databases">
        <title>Genomic investigation of the strawberry pathogen Phytophthora fragariae indicates pathogenicity is determined by transcriptional variation in three key races.</title>
        <authorList>
            <person name="Adams T.M."/>
            <person name="Armitage A.D."/>
            <person name="Sobczyk M.K."/>
            <person name="Bates H.J."/>
            <person name="Dunwell J.M."/>
            <person name="Nellist C.F."/>
            <person name="Harrison R.J."/>
        </authorList>
    </citation>
    <scope>NUCLEOTIDE SEQUENCE [LARGE SCALE GENOMIC DNA]</scope>
    <source>
        <strain evidence="2 3">BC-23</strain>
    </source>
</reference>
<dbReference type="PROSITE" id="PS50013">
    <property type="entry name" value="CHROMO_2"/>
    <property type="match status" value="1"/>
</dbReference>
<dbReference type="InterPro" id="IPR026891">
    <property type="entry name" value="Fn3-like"/>
</dbReference>
<proteinExistence type="predicted"/>
<dbReference type="EMBL" id="QXGC01000036">
    <property type="protein sequence ID" value="KAE9253524.1"/>
    <property type="molecule type" value="Genomic_DNA"/>
</dbReference>
<name>A0A6G0PSA8_9STRA</name>
<sequence length="255" mass="28459">MHIEVAVTSDRRRLQTRARRAAEAKLPNFSAGDFVLAATVIALPNKLAIKWQGPKRVVRALADWIVEVEDLNEPHAKSTHHVSRLRFYAEATREVMEDLLQYALHSQGGHCVQEFRCIRLNAAQQQWEVHVKWLGMDDLDNTWESYASQRAELPVLLQRYCDANKDNPQRCCRRGTTTTDKVSTLHSAAPAGAEMSEVYIGPPADAAAMYPDAKFATIALVGFANVELEAGASTISSISIHEKHLSFYNVSATSW</sequence>
<comment type="caution">
    <text evidence="2">The sequence shown here is derived from an EMBL/GenBank/DDBJ whole genome shotgun (WGS) entry which is preliminary data.</text>
</comment>
<dbReference type="InterPro" id="IPR013783">
    <property type="entry name" value="Ig-like_fold"/>
</dbReference>
<gene>
    <name evidence="2" type="ORF">PF004_g1472</name>
</gene>
<accession>A0A6G0PSA8</accession>
<protein>
    <recommendedName>
        <fullName evidence="1">Chromo domain-containing protein</fullName>
    </recommendedName>
</protein>
<dbReference type="SUPFAM" id="SSF54160">
    <property type="entry name" value="Chromo domain-like"/>
    <property type="match status" value="1"/>
</dbReference>
<organism evidence="2 3">
    <name type="scientific">Phytophthora fragariae</name>
    <dbReference type="NCBI Taxonomy" id="53985"/>
    <lineage>
        <taxon>Eukaryota</taxon>
        <taxon>Sar</taxon>
        <taxon>Stramenopiles</taxon>
        <taxon>Oomycota</taxon>
        <taxon>Peronosporomycetes</taxon>
        <taxon>Peronosporales</taxon>
        <taxon>Peronosporaceae</taxon>
        <taxon>Phytophthora</taxon>
    </lineage>
</organism>
<dbReference type="Proteomes" id="UP000476176">
    <property type="component" value="Unassembled WGS sequence"/>
</dbReference>
<evidence type="ECO:0000313" key="2">
    <source>
        <dbReference type="EMBL" id="KAE9253524.1"/>
    </source>
</evidence>